<gene>
    <name evidence="2" type="ORF">M0811_07463</name>
</gene>
<accession>A0A9Q0LLM7</accession>
<name>A0A9Q0LLM7_ANAIG</name>
<comment type="caution">
    <text evidence="2">The sequence shown here is derived from an EMBL/GenBank/DDBJ whole genome shotgun (WGS) entry which is preliminary data.</text>
</comment>
<reference evidence="2" key="1">
    <citation type="submission" date="2022-10" db="EMBL/GenBank/DDBJ databases">
        <title>Novel sulphate-reducing endosymbionts in the free-living metamonad Anaeramoeba.</title>
        <authorList>
            <person name="Jerlstrom-Hultqvist J."/>
            <person name="Cepicka I."/>
            <person name="Gallot-Lavallee L."/>
            <person name="Salas-Leiva D."/>
            <person name="Curtis B.A."/>
            <person name="Zahonova K."/>
            <person name="Pipaliya S."/>
            <person name="Dacks J."/>
            <person name="Roger A.J."/>
        </authorList>
    </citation>
    <scope>NUCLEOTIDE SEQUENCE</scope>
    <source>
        <strain evidence="2">BMAN</strain>
    </source>
</reference>
<dbReference type="OrthoDB" id="8033718at2759"/>
<protein>
    <submittedName>
        <fullName evidence="2">Protein derived from transposon</fullName>
    </submittedName>
</protein>
<dbReference type="Gene3D" id="3.60.10.10">
    <property type="entry name" value="Endonuclease/exonuclease/phosphatase"/>
    <property type="match status" value="1"/>
</dbReference>
<dbReference type="GO" id="GO:0003824">
    <property type="term" value="F:catalytic activity"/>
    <property type="evidence" value="ECO:0007669"/>
    <property type="project" value="InterPro"/>
</dbReference>
<proteinExistence type="predicted"/>
<evidence type="ECO:0000313" key="2">
    <source>
        <dbReference type="EMBL" id="KAJ5075112.1"/>
    </source>
</evidence>
<dbReference type="InterPro" id="IPR005135">
    <property type="entry name" value="Endo/exonuclease/phosphatase"/>
</dbReference>
<evidence type="ECO:0000313" key="3">
    <source>
        <dbReference type="Proteomes" id="UP001149090"/>
    </source>
</evidence>
<feature type="domain" description="Endonuclease/exonuclease/phosphatase" evidence="1">
    <location>
        <begin position="369"/>
        <end position="554"/>
    </location>
</feature>
<dbReference type="EMBL" id="JAPDFW010000066">
    <property type="protein sequence ID" value="KAJ5075112.1"/>
    <property type="molecule type" value="Genomic_DNA"/>
</dbReference>
<dbReference type="InterPro" id="IPR036691">
    <property type="entry name" value="Endo/exonu/phosph_ase_sf"/>
</dbReference>
<dbReference type="Proteomes" id="UP001149090">
    <property type="component" value="Unassembled WGS sequence"/>
</dbReference>
<keyword evidence="3" id="KW-1185">Reference proteome</keyword>
<evidence type="ECO:0000259" key="1">
    <source>
        <dbReference type="Pfam" id="PF03372"/>
    </source>
</evidence>
<dbReference type="Pfam" id="PF03372">
    <property type="entry name" value="Exo_endo_phos"/>
    <property type="match status" value="1"/>
</dbReference>
<organism evidence="2 3">
    <name type="scientific">Anaeramoeba ignava</name>
    <name type="common">Anaerobic marine amoeba</name>
    <dbReference type="NCBI Taxonomy" id="1746090"/>
    <lineage>
        <taxon>Eukaryota</taxon>
        <taxon>Metamonada</taxon>
        <taxon>Anaeramoebidae</taxon>
        <taxon>Anaeramoeba</taxon>
    </lineage>
</organism>
<dbReference type="AlphaFoldDB" id="A0A9Q0LLM7"/>
<dbReference type="SUPFAM" id="SSF56219">
    <property type="entry name" value="DNase I-like"/>
    <property type="match status" value="1"/>
</dbReference>
<sequence>MVNWGNLFIFADSPFISLNLILRLIENYGPIKGYWTQYERNSQGHFLVEEPRKAAKERRRVIRNGTKISISISNHFKKLINGNIDTSNPKSDDFSEFFESFEEDNLEFIEEESEDENFYLREERETVNLTHNEEFDQEEVIHYKTLDSENWLKTPIILKLDKENDLITNKEKLNYVTEEIKGIIFKEINHLHKFKIIEADLREFLLKSTNYTYLKTYQEYNTLPKRNIQEFQNQIIQKLQENEWQIDSTLKRTIKYKNSKEYTDLNQKKIIKIKNSNKIVIKKPHLNIFETRSAIQNWDVLRMIQKGEHKMEIWDRKAMIQTIFDECKENIERIPSSIQINLLDPDENLLEKLKGKKRSPIEEYSTNIASININGLLKLGKTQELEQLLLSQKIEIVLIQETHLKKRIYFTKFESFQKEAYGEKKSKGGLCIAIRKEFKKFFEEIKHEDQDILHIKITDLHIINCYLRQKTQKEMLRKLQTIIQNIQTEKYIIGGDFNLTQEEIEKQITIQNFKIIPNESISRTRNIDHFCVNNELEINNSQIIDTTVKKLSDHKMLLIKISFKTPITTQLQYYQPTQEEFQNKIIKKMEEEAFPSSKLVLSTNIIKDMKNSFRKKNTIHIETKSELDYQLHNFLEEKEFNWKKLLNKKWKKTMKGIEIDNRNELNYWAEIKRITQKKTRVVLGTPKMEQDFQQMINSIRLLPSQITIEKIKTSNIEILEDTRELNLLFPLERLSKIIKTCKNNSTCDYDKIDMYKNPYINETDSRYQEFLKSINRMFKKWISNPNDEIIEYIQERRMIFIYKQGNPEEIKNYRPISINNSTARFFLKRILEEIEHIWEKINSKQMGFRKNLDSRISVLELKKNTIFNADNKIYQKIRKRIPKKISGVRHTFDSPKSKVNWDLIYEKIKEGQRGTIDQISKSMNIKYSTLYARYQAFKHGNPKGNTSNEKRQIANRIRCGRLSIEQEQQFVKIINQKILDNLIVSPDAIRNLANQMFIRPNEKNLSVQWPYRFMKRNGFVFRKSKLINRWNSSFTPKQLAESFWEECHNTRKIKMDKRSFKIDHSLIFNVNETNLQFISPIKSITKKGRNENPIHLHNTKQTITLIAGIAGDGTKLPPTFIIKIQSGKRVIPALQKKYPNSYFFRSLILVLC</sequence>